<keyword evidence="1" id="KW-1133">Transmembrane helix</keyword>
<dbReference type="RefSeq" id="WP_016140660.1">
    <property type="nucleotide sequence ID" value="NZ_KB976987.1"/>
</dbReference>
<protein>
    <submittedName>
        <fullName evidence="2">Uncharacterized protein</fullName>
    </submittedName>
</protein>
<dbReference type="AlphaFoldDB" id="R8YQ07"/>
<keyword evidence="1" id="KW-0812">Transmembrane</keyword>
<feature type="transmembrane region" description="Helical" evidence="1">
    <location>
        <begin position="29"/>
        <end position="45"/>
    </location>
</feature>
<evidence type="ECO:0000313" key="2">
    <source>
        <dbReference type="EMBL" id="EOQ71498.1"/>
    </source>
</evidence>
<dbReference type="Proteomes" id="UP000014024">
    <property type="component" value="Unassembled WGS sequence"/>
</dbReference>
<keyword evidence="1" id="KW-0472">Membrane</keyword>
<proteinExistence type="predicted"/>
<evidence type="ECO:0000256" key="1">
    <source>
        <dbReference type="SAM" id="Phobius"/>
    </source>
</evidence>
<organism evidence="2 3">
    <name type="scientific">Acinetobacter pittii ANC 4050</name>
    <dbReference type="NCBI Taxonomy" id="1217691"/>
    <lineage>
        <taxon>Bacteria</taxon>
        <taxon>Pseudomonadati</taxon>
        <taxon>Pseudomonadota</taxon>
        <taxon>Gammaproteobacteria</taxon>
        <taxon>Moraxellales</taxon>
        <taxon>Moraxellaceae</taxon>
        <taxon>Acinetobacter</taxon>
        <taxon>Acinetobacter calcoaceticus/baumannii complex</taxon>
    </lineage>
</organism>
<sequence>MPTFSVIIFYILAILGAIAIICGLFSLSVFLIVIGLGVLFAALLLKNEFKIDILFWE</sequence>
<comment type="caution">
    <text evidence="2">The sequence shown here is derived from an EMBL/GenBank/DDBJ whole genome shotgun (WGS) entry which is preliminary data.</text>
</comment>
<gene>
    <name evidence="2" type="ORF">F931_00564</name>
</gene>
<reference evidence="2 3" key="1">
    <citation type="submission" date="2013-02" db="EMBL/GenBank/DDBJ databases">
        <title>The Genome Sequence of Acinetobacter sp. ANC 4050.</title>
        <authorList>
            <consortium name="The Broad Institute Genome Sequencing Platform"/>
            <consortium name="The Broad Institute Genome Sequencing Center for Infectious Disease"/>
            <person name="Cerqueira G."/>
            <person name="Feldgarden M."/>
            <person name="Courvalin P."/>
            <person name="Perichon B."/>
            <person name="Grillot-Courvalin C."/>
            <person name="Clermont D."/>
            <person name="Rocha E."/>
            <person name="Yoon E.-J."/>
            <person name="Nemec A."/>
            <person name="Walker B."/>
            <person name="Young S.K."/>
            <person name="Zeng Q."/>
            <person name="Gargeya S."/>
            <person name="Fitzgerald M."/>
            <person name="Haas B."/>
            <person name="Abouelleil A."/>
            <person name="Alvarado L."/>
            <person name="Arachchi H.M."/>
            <person name="Berlin A.M."/>
            <person name="Chapman S.B."/>
            <person name="Dewar J."/>
            <person name="Goldberg J."/>
            <person name="Griggs A."/>
            <person name="Gujja S."/>
            <person name="Hansen M."/>
            <person name="Howarth C."/>
            <person name="Imamovic A."/>
            <person name="Larimer J."/>
            <person name="McCowan C."/>
            <person name="Murphy C."/>
            <person name="Neiman D."/>
            <person name="Pearson M."/>
            <person name="Priest M."/>
            <person name="Roberts A."/>
            <person name="Saif S."/>
            <person name="Shea T."/>
            <person name="Sisk P."/>
            <person name="Sykes S."/>
            <person name="Wortman J."/>
            <person name="Nusbaum C."/>
            <person name="Birren B."/>
        </authorList>
    </citation>
    <scope>NUCLEOTIDE SEQUENCE [LARGE SCALE GENOMIC DNA]</scope>
    <source>
        <strain evidence="2 3">ANC 4050</strain>
    </source>
</reference>
<dbReference type="PATRIC" id="fig|1217691.3.peg.562"/>
<accession>R8YQ07</accession>
<dbReference type="HOGENOM" id="CLU_202944_0_0_6"/>
<evidence type="ECO:0000313" key="3">
    <source>
        <dbReference type="Proteomes" id="UP000014024"/>
    </source>
</evidence>
<dbReference type="EMBL" id="APQM01000001">
    <property type="protein sequence ID" value="EOQ71498.1"/>
    <property type="molecule type" value="Genomic_DNA"/>
</dbReference>
<name>R8YQ07_ACIPI</name>